<evidence type="ECO:0000313" key="10">
    <source>
        <dbReference type="Proteomes" id="UP000287171"/>
    </source>
</evidence>
<evidence type="ECO:0000313" key="9">
    <source>
        <dbReference type="EMBL" id="GCE26043.1"/>
    </source>
</evidence>
<evidence type="ECO:0000256" key="5">
    <source>
        <dbReference type="ARBA" id="ARBA00022692"/>
    </source>
</evidence>
<dbReference type="AlphaFoldDB" id="A0A402B3W3"/>
<accession>A0A402B3W3</accession>
<evidence type="ECO:0000256" key="3">
    <source>
        <dbReference type="ARBA" id="ARBA00022676"/>
    </source>
</evidence>
<sequence length="510" mass="56080">MSTVLSNAASTHTDTSTPLTSRHKLFITAGLVALLLIALLMRLYTLGVPFDRDSYDEGVYWQTLRSLGAGYSLYHPTFYSQPPMFIFSIFPTYLLFGQTLWSARLGIALISLLGLAGMVLLGYALRNWSGAFIALLLLILAPLYLSASQTIQAEGPQVAFSLLSVAFAYLWWQKPEGWRGSLLAALCTLTLVLSLFSKLFALTTFVPVALLALAQIWRITRQPAGTRWQSARSLIIGIAVAILATVVLMLPFLNVLPDFWAGVITFHNVAKSTTSQLGNGTRLASFLLAPLSFAALYGSIVALLRKDWRVLPLLAWALASAIMLWQQQPLFDHHLVILVPILSALAVMGWGEVPLNKKAWTQPSGLISAGCLLLVLITVVFGARIIQLNYRQAQTRANAAATQGSLRTAHELDQVVPADGFVITDGQFLTALAGRNTPPELVDTSSVRINTNYLTSQQLIQLASQPKVKAVLFYTGRLTNPRLQEFRSWVQQHFHQVKSYGKDGSLWVKI</sequence>
<proteinExistence type="predicted"/>
<feature type="transmembrane region" description="Helical" evidence="8">
    <location>
        <begin position="78"/>
        <end position="96"/>
    </location>
</feature>
<feature type="transmembrane region" description="Helical" evidence="8">
    <location>
        <begin position="365"/>
        <end position="386"/>
    </location>
</feature>
<comment type="subcellular location">
    <subcellularLocation>
        <location evidence="1">Cell membrane</location>
        <topology evidence="1">Multi-pass membrane protein</topology>
    </subcellularLocation>
</comment>
<feature type="transmembrane region" description="Helical" evidence="8">
    <location>
        <begin position="283"/>
        <end position="303"/>
    </location>
</feature>
<keyword evidence="4" id="KW-0808">Transferase</keyword>
<feature type="transmembrane region" description="Helical" evidence="8">
    <location>
        <begin position="25"/>
        <end position="44"/>
    </location>
</feature>
<keyword evidence="3" id="KW-0328">Glycosyltransferase</keyword>
<evidence type="ECO:0000256" key="4">
    <source>
        <dbReference type="ARBA" id="ARBA00022679"/>
    </source>
</evidence>
<keyword evidence="10" id="KW-1185">Reference proteome</keyword>
<feature type="transmembrane region" description="Helical" evidence="8">
    <location>
        <begin position="333"/>
        <end position="353"/>
    </location>
</feature>
<evidence type="ECO:0000256" key="8">
    <source>
        <dbReference type="SAM" id="Phobius"/>
    </source>
</evidence>
<dbReference type="GO" id="GO:0009103">
    <property type="term" value="P:lipopolysaccharide biosynthetic process"/>
    <property type="evidence" value="ECO:0007669"/>
    <property type="project" value="UniProtKB-ARBA"/>
</dbReference>
<gene>
    <name evidence="9" type="ORF">KDA_15270</name>
</gene>
<name>A0A402B3W3_9CHLR</name>
<feature type="transmembrane region" description="Helical" evidence="8">
    <location>
        <begin position="234"/>
        <end position="253"/>
    </location>
</feature>
<feature type="transmembrane region" description="Helical" evidence="8">
    <location>
        <begin position="103"/>
        <end position="124"/>
    </location>
</feature>
<feature type="transmembrane region" description="Helical" evidence="8">
    <location>
        <begin position="183"/>
        <end position="213"/>
    </location>
</feature>
<dbReference type="GO" id="GO:0005886">
    <property type="term" value="C:plasma membrane"/>
    <property type="evidence" value="ECO:0007669"/>
    <property type="project" value="UniProtKB-SubCell"/>
</dbReference>
<dbReference type="GO" id="GO:0016763">
    <property type="term" value="F:pentosyltransferase activity"/>
    <property type="evidence" value="ECO:0007669"/>
    <property type="project" value="TreeGrafter"/>
</dbReference>
<protein>
    <submittedName>
        <fullName evidence="9">Uncharacterized protein</fullName>
    </submittedName>
</protein>
<reference evidence="10" key="1">
    <citation type="submission" date="2018-12" db="EMBL/GenBank/DDBJ databases">
        <title>Tengunoibacter tsumagoiensis gen. nov., sp. nov., Dictyobacter kobayashii sp. nov., D. alpinus sp. nov., and D. joshuensis sp. nov. and description of Dictyobacteraceae fam. nov. within the order Ktedonobacterales isolated from Tengu-no-mugimeshi.</title>
        <authorList>
            <person name="Wang C.M."/>
            <person name="Zheng Y."/>
            <person name="Sakai Y."/>
            <person name="Toyoda A."/>
            <person name="Minakuchi Y."/>
            <person name="Abe K."/>
            <person name="Yokota A."/>
            <person name="Yabe S."/>
        </authorList>
    </citation>
    <scope>NUCLEOTIDE SEQUENCE [LARGE SCALE GENOMIC DNA]</scope>
    <source>
        <strain evidence="10">Uno16</strain>
    </source>
</reference>
<keyword evidence="5 8" id="KW-0812">Transmembrane</keyword>
<evidence type="ECO:0000256" key="7">
    <source>
        <dbReference type="ARBA" id="ARBA00023136"/>
    </source>
</evidence>
<dbReference type="EMBL" id="BIFT01000001">
    <property type="protein sequence ID" value="GCE26043.1"/>
    <property type="molecule type" value="Genomic_DNA"/>
</dbReference>
<comment type="caution">
    <text evidence="9">The sequence shown here is derived from an EMBL/GenBank/DDBJ whole genome shotgun (WGS) entry which is preliminary data.</text>
</comment>
<dbReference type="PANTHER" id="PTHR33908:SF11">
    <property type="entry name" value="MEMBRANE PROTEIN"/>
    <property type="match status" value="1"/>
</dbReference>
<dbReference type="PANTHER" id="PTHR33908">
    <property type="entry name" value="MANNOSYLTRANSFERASE YKCB-RELATED"/>
    <property type="match status" value="1"/>
</dbReference>
<organism evidence="9 10">
    <name type="scientific">Dictyobacter alpinus</name>
    <dbReference type="NCBI Taxonomy" id="2014873"/>
    <lineage>
        <taxon>Bacteria</taxon>
        <taxon>Bacillati</taxon>
        <taxon>Chloroflexota</taxon>
        <taxon>Ktedonobacteria</taxon>
        <taxon>Ktedonobacterales</taxon>
        <taxon>Dictyobacteraceae</taxon>
        <taxon>Dictyobacter</taxon>
    </lineage>
</organism>
<dbReference type="OrthoDB" id="3404947at2"/>
<dbReference type="InterPro" id="IPR050297">
    <property type="entry name" value="LipidA_mod_glycosyltrf_83"/>
</dbReference>
<evidence type="ECO:0000256" key="2">
    <source>
        <dbReference type="ARBA" id="ARBA00022475"/>
    </source>
</evidence>
<feature type="transmembrane region" description="Helical" evidence="8">
    <location>
        <begin position="154"/>
        <end position="171"/>
    </location>
</feature>
<dbReference type="Proteomes" id="UP000287171">
    <property type="component" value="Unassembled WGS sequence"/>
</dbReference>
<evidence type="ECO:0000256" key="1">
    <source>
        <dbReference type="ARBA" id="ARBA00004651"/>
    </source>
</evidence>
<keyword evidence="6 8" id="KW-1133">Transmembrane helix</keyword>
<keyword evidence="2" id="KW-1003">Cell membrane</keyword>
<keyword evidence="7 8" id="KW-0472">Membrane</keyword>
<dbReference type="RefSeq" id="WP_126626554.1">
    <property type="nucleotide sequence ID" value="NZ_BIFT01000001.1"/>
</dbReference>
<evidence type="ECO:0000256" key="6">
    <source>
        <dbReference type="ARBA" id="ARBA00022989"/>
    </source>
</evidence>
<feature type="transmembrane region" description="Helical" evidence="8">
    <location>
        <begin position="130"/>
        <end position="147"/>
    </location>
</feature>